<name>X0T8D8_9ZZZZ</name>
<protein>
    <recommendedName>
        <fullName evidence="4">Periplasmic binding protein domain-containing protein</fullName>
    </recommendedName>
</protein>
<reference evidence="5" key="1">
    <citation type="journal article" date="2014" name="Front. Microbiol.">
        <title>High frequency of phylogenetically diverse reductive dehalogenase-homologous genes in deep subseafloor sedimentary metagenomes.</title>
        <authorList>
            <person name="Kawai M."/>
            <person name="Futagami T."/>
            <person name="Toyoda A."/>
            <person name="Takaki Y."/>
            <person name="Nishi S."/>
            <person name="Hori S."/>
            <person name="Arai W."/>
            <person name="Tsubouchi T."/>
            <person name="Morono Y."/>
            <person name="Uchiyama I."/>
            <person name="Ito T."/>
            <person name="Fujiyama A."/>
            <person name="Inagaki F."/>
            <person name="Takami H."/>
        </authorList>
    </citation>
    <scope>NUCLEOTIDE SEQUENCE</scope>
    <source>
        <strain evidence="5">Expedition CK06-06</strain>
    </source>
</reference>
<evidence type="ECO:0000256" key="2">
    <source>
        <dbReference type="ARBA" id="ARBA00007639"/>
    </source>
</evidence>
<comment type="subcellular location">
    <subcellularLocation>
        <location evidence="1">Cell envelope</location>
    </subcellularLocation>
</comment>
<evidence type="ECO:0000259" key="4">
    <source>
        <dbReference type="Pfam" id="PF13407"/>
    </source>
</evidence>
<accession>X0T8D8</accession>
<evidence type="ECO:0000256" key="1">
    <source>
        <dbReference type="ARBA" id="ARBA00004196"/>
    </source>
</evidence>
<dbReference type="GO" id="GO:0030313">
    <property type="term" value="C:cell envelope"/>
    <property type="evidence" value="ECO:0007669"/>
    <property type="project" value="UniProtKB-SubCell"/>
</dbReference>
<dbReference type="InterPro" id="IPR028082">
    <property type="entry name" value="Peripla_BP_I"/>
</dbReference>
<dbReference type="Gene3D" id="3.40.50.2300">
    <property type="match status" value="2"/>
</dbReference>
<dbReference type="AlphaFoldDB" id="X0T8D8"/>
<dbReference type="Pfam" id="PF13407">
    <property type="entry name" value="Peripla_BP_4"/>
    <property type="match status" value="1"/>
</dbReference>
<dbReference type="GO" id="GO:0030246">
    <property type="term" value="F:carbohydrate binding"/>
    <property type="evidence" value="ECO:0007669"/>
    <property type="project" value="UniProtKB-ARBA"/>
</dbReference>
<dbReference type="PANTHER" id="PTHR46847">
    <property type="entry name" value="D-ALLOSE-BINDING PERIPLASMIC PROTEIN-RELATED"/>
    <property type="match status" value="1"/>
</dbReference>
<sequence length="370" mass="40463">MGKMKVRFIGMLIAALFLVTLVGVSVNASKTYLIGLDVKIISNTWEWLFGQSFQWYCTDNGYVWVMNEAGGDPAKQLTQSKRMIETGVDGLIVCAQDKNASKPIVDWALEANIPVFTTDADINHPDVKMYIGFSGYLAGQKLGGKIVEHLKNEVEPIGQVKGRVLEMLGPLGGASAIDRSEGFHSIIDEYPDVEVVQAVGEFQETPAKREALALLRRDSNIDAVYSANGPMCVGAVEAMRDLDMDIAKVFVATMDANPGVLNKIRAGEIDICVDQPCPFYNPIAVYYLVKYLEEGEGALPKVGEVINAEDIDISGEEHLGADIWANKTAWAPAKIGMINGHLWFQTNAIEVTEENVDAGYLWANVEVAGW</sequence>
<evidence type="ECO:0000256" key="3">
    <source>
        <dbReference type="ARBA" id="ARBA00022729"/>
    </source>
</evidence>
<proteinExistence type="inferred from homology"/>
<comment type="similarity">
    <text evidence="2">Belongs to the bacterial solute-binding protein 2 family.</text>
</comment>
<dbReference type="InterPro" id="IPR025997">
    <property type="entry name" value="SBP_2_dom"/>
</dbReference>
<feature type="domain" description="Periplasmic binding protein" evidence="4">
    <location>
        <begin position="34"/>
        <end position="295"/>
    </location>
</feature>
<dbReference type="CDD" id="cd01536">
    <property type="entry name" value="PBP1_ABC_sugar_binding-like"/>
    <property type="match status" value="1"/>
</dbReference>
<gene>
    <name evidence="5" type="ORF">S01H1_00379</name>
</gene>
<dbReference type="PANTHER" id="PTHR46847:SF1">
    <property type="entry name" value="D-ALLOSE-BINDING PERIPLASMIC PROTEIN-RELATED"/>
    <property type="match status" value="1"/>
</dbReference>
<keyword evidence="3" id="KW-0732">Signal</keyword>
<organism evidence="5">
    <name type="scientific">marine sediment metagenome</name>
    <dbReference type="NCBI Taxonomy" id="412755"/>
    <lineage>
        <taxon>unclassified sequences</taxon>
        <taxon>metagenomes</taxon>
        <taxon>ecological metagenomes</taxon>
    </lineage>
</organism>
<dbReference type="EMBL" id="BARS01000130">
    <property type="protein sequence ID" value="GAF72355.1"/>
    <property type="molecule type" value="Genomic_DNA"/>
</dbReference>
<dbReference type="SUPFAM" id="SSF53822">
    <property type="entry name" value="Periplasmic binding protein-like I"/>
    <property type="match status" value="1"/>
</dbReference>
<comment type="caution">
    <text evidence="5">The sequence shown here is derived from an EMBL/GenBank/DDBJ whole genome shotgun (WGS) entry which is preliminary data.</text>
</comment>
<evidence type="ECO:0000313" key="5">
    <source>
        <dbReference type="EMBL" id="GAF72355.1"/>
    </source>
</evidence>